<protein>
    <submittedName>
        <fullName evidence="2">Uncharacterized protein</fullName>
    </submittedName>
</protein>
<dbReference type="Proteomes" id="UP000518188">
    <property type="component" value="Unassembled WGS sequence"/>
</dbReference>
<accession>A0A7X6MXY9</accession>
<sequence>MDDPTDLRNFDIRVADDFDIVGTLGAAAAHEVHTGQTAATPGRARLFEVLDEAGRGLAGTARALAMSAKAEELLANRRPDDEASMARRDERKEALRRGAQLARDVDGLSDGSQERSE</sequence>
<dbReference type="RefSeq" id="WP_044524523.1">
    <property type="nucleotide sequence ID" value="NZ_HG322954.1"/>
</dbReference>
<reference evidence="2 3" key="1">
    <citation type="submission" date="2020-04" db="EMBL/GenBank/DDBJ databases">
        <title>MicrobeNet Type strains.</title>
        <authorList>
            <person name="Nicholson A.C."/>
        </authorList>
    </citation>
    <scope>NUCLEOTIDE SEQUENCE [LARGE SCALE GENOMIC DNA]</scope>
    <source>
        <strain evidence="2 3">ATCC 700731</strain>
    </source>
</reference>
<proteinExistence type="predicted"/>
<comment type="caution">
    <text evidence="2">The sequence shown here is derived from an EMBL/GenBank/DDBJ whole genome shotgun (WGS) entry which is preliminary data.</text>
</comment>
<organism evidence="2 3">
    <name type="scientific">Mycolicibacterium septicum DSM 44393</name>
    <dbReference type="NCBI Taxonomy" id="1341646"/>
    <lineage>
        <taxon>Bacteria</taxon>
        <taxon>Bacillati</taxon>
        <taxon>Actinomycetota</taxon>
        <taxon>Actinomycetes</taxon>
        <taxon>Mycobacteriales</taxon>
        <taxon>Mycobacteriaceae</taxon>
        <taxon>Mycolicibacterium</taxon>
    </lineage>
</organism>
<name>A0A7X6MXY9_9MYCO</name>
<dbReference type="EMBL" id="JAAXPJ010000015">
    <property type="protein sequence ID" value="NKZ15029.1"/>
    <property type="molecule type" value="Genomic_DNA"/>
</dbReference>
<evidence type="ECO:0000256" key="1">
    <source>
        <dbReference type="SAM" id="MobiDB-lite"/>
    </source>
</evidence>
<feature type="compositionally biased region" description="Basic and acidic residues" evidence="1">
    <location>
        <begin position="75"/>
        <end position="96"/>
    </location>
</feature>
<evidence type="ECO:0000313" key="3">
    <source>
        <dbReference type="Proteomes" id="UP000518188"/>
    </source>
</evidence>
<dbReference type="AlphaFoldDB" id="A0A7X6MXY9"/>
<feature type="region of interest" description="Disordered" evidence="1">
    <location>
        <begin position="75"/>
        <end position="117"/>
    </location>
</feature>
<evidence type="ECO:0000313" key="2">
    <source>
        <dbReference type="EMBL" id="NKZ15029.1"/>
    </source>
</evidence>
<gene>
    <name evidence="2" type="ORF">HGA11_29075</name>
</gene>